<dbReference type="Proteomes" id="UP000002294">
    <property type="component" value="Chromosome"/>
</dbReference>
<evidence type="ECO:0000313" key="1">
    <source>
        <dbReference type="EMBL" id="ACV28852.1"/>
    </source>
</evidence>
<accession>C7RH91</accession>
<reference evidence="1 2" key="1">
    <citation type="journal article" date="2009" name="Stand. Genomic Sci.">
        <title>Complete genome sequence of Anaerococcus prevotii type strain (PC1).</title>
        <authorList>
            <person name="Labutti K."/>
            <person name="Pukall R."/>
            <person name="Steenblock K."/>
            <person name="Glavina Del Rio T."/>
            <person name="Tice H."/>
            <person name="Copeland A."/>
            <person name="Cheng J.F."/>
            <person name="Lucas S."/>
            <person name="Chen F."/>
            <person name="Nolan M."/>
            <person name="Bruce D."/>
            <person name="Goodwin L."/>
            <person name="Pitluck S."/>
            <person name="Ivanova N."/>
            <person name="Mavromatis K."/>
            <person name="Ovchinnikova G."/>
            <person name="Pati A."/>
            <person name="Chen A."/>
            <person name="Palaniappan K."/>
            <person name="Land M."/>
            <person name="Hauser L."/>
            <person name="Chang Y.J."/>
            <person name="Jeffries C.D."/>
            <person name="Chain P."/>
            <person name="Saunders E."/>
            <person name="Brettin T."/>
            <person name="Detter J.C."/>
            <person name="Han C."/>
            <person name="Goker M."/>
            <person name="Bristow J."/>
            <person name="Eisen J.A."/>
            <person name="Markowitz V."/>
            <person name="Hugenholtz P."/>
            <person name="Kyrpides N.C."/>
            <person name="Klenk H.P."/>
            <person name="Lapidus A."/>
        </authorList>
    </citation>
    <scope>NUCLEOTIDE SEQUENCE [LARGE SCALE GENOMIC DNA]</scope>
    <source>
        <strain evidence="2">ATCC 9321 / DSM 20548 / JCM 6508 / NCTC 11806 / PC1</strain>
    </source>
</reference>
<protein>
    <submittedName>
        <fullName evidence="1">Uncharacterized protein</fullName>
    </submittedName>
</protein>
<dbReference type="AlphaFoldDB" id="C7RH91"/>
<proteinExistence type="predicted"/>
<dbReference type="STRING" id="525919.Apre_0824"/>
<dbReference type="OrthoDB" id="1691269at2"/>
<dbReference type="EMBL" id="CP001708">
    <property type="protein sequence ID" value="ACV28852.1"/>
    <property type="molecule type" value="Genomic_DNA"/>
</dbReference>
<name>C7RH91_ANAPD</name>
<dbReference type="eggNOG" id="ENOG5030GP0">
    <property type="taxonomic scope" value="Bacteria"/>
</dbReference>
<dbReference type="KEGG" id="apr:Apre_0824"/>
<evidence type="ECO:0000313" key="2">
    <source>
        <dbReference type="Proteomes" id="UP000002294"/>
    </source>
</evidence>
<organism evidence="1 2">
    <name type="scientific">Anaerococcus prevotii (strain ATCC 9321 / DSM 20548 / JCM 6508 / NCTC 11806 / PC1)</name>
    <name type="common">Peptostreptococcus prevotii</name>
    <name type="synonym">Peptococcus prevotii</name>
    <dbReference type="NCBI Taxonomy" id="525919"/>
    <lineage>
        <taxon>Bacteria</taxon>
        <taxon>Bacillati</taxon>
        <taxon>Bacillota</taxon>
        <taxon>Tissierellia</taxon>
        <taxon>Tissierellales</taxon>
        <taxon>Peptoniphilaceae</taxon>
        <taxon>Anaerococcus</taxon>
    </lineage>
</organism>
<sequence>MNKEEFEKEAYTRGYNTKPLIKRWIELNPKEDYNEEDLKEVYYFNYLKTDEGMRRVVNRDGSSSLTTKKYQYEERHL</sequence>
<dbReference type="RefSeq" id="WP_015777755.1">
    <property type="nucleotide sequence ID" value="NC_013171.1"/>
</dbReference>
<keyword evidence="2" id="KW-1185">Reference proteome</keyword>
<dbReference type="HOGENOM" id="CLU_2630386_0_0_9"/>
<gene>
    <name evidence="1" type="ordered locus">Apre_0824</name>
</gene>